<keyword evidence="2" id="KW-1185">Reference proteome</keyword>
<comment type="caution">
    <text evidence="1">The sequence shown here is derived from an EMBL/GenBank/DDBJ whole genome shotgun (WGS) entry which is preliminary data.</text>
</comment>
<protein>
    <submittedName>
        <fullName evidence="1">Uncharacterized protein</fullName>
    </submittedName>
</protein>
<accession>A0AAW1UHS5</accession>
<gene>
    <name evidence="1" type="ORF">WA026_010294</name>
</gene>
<sequence>MARATYDDFLDKVRPFIEKKDTIMRSGITANERLSATLRFLASGQSFEDLKFLTPFSPQSHGTIIIVSIVLSLEGVYS</sequence>
<organism evidence="1 2">
    <name type="scientific">Henosepilachna vigintioctopunctata</name>
    <dbReference type="NCBI Taxonomy" id="420089"/>
    <lineage>
        <taxon>Eukaryota</taxon>
        <taxon>Metazoa</taxon>
        <taxon>Ecdysozoa</taxon>
        <taxon>Arthropoda</taxon>
        <taxon>Hexapoda</taxon>
        <taxon>Insecta</taxon>
        <taxon>Pterygota</taxon>
        <taxon>Neoptera</taxon>
        <taxon>Endopterygota</taxon>
        <taxon>Coleoptera</taxon>
        <taxon>Polyphaga</taxon>
        <taxon>Cucujiformia</taxon>
        <taxon>Coccinelloidea</taxon>
        <taxon>Coccinellidae</taxon>
        <taxon>Epilachninae</taxon>
        <taxon>Epilachnini</taxon>
        <taxon>Henosepilachna</taxon>
    </lineage>
</organism>
<evidence type="ECO:0000313" key="1">
    <source>
        <dbReference type="EMBL" id="KAK9880416.1"/>
    </source>
</evidence>
<proteinExistence type="predicted"/>
<name>A0AAW1UHS5_9CUCU</name>
<dbReference type="EMBL" id="JARQZJ010000064">
    <property type="protein sequence ID" value="KAK9880416.1"/>
    <property type="molecule type" value="Genomic_DNA"/>
</dbReference>
<evidence type="ECO:0000313" key="2">
    <source>
        <dbReference type="Proteomes" id="UP001431783"/>
    </source>
</evidence>
<dbReference type="Proteomes" id="UP001431783">
    <property type="component" value="Unassembled WGS sequence"/>
</dbReference>
<reference evidence="1 2" key="1">
    <citation type="submission" date="2023-03" db="EMBL/GenBank/DDBJ databases">
        <title>Genome insight into feeding habits of ladybird beetles.</title>
        <authorList>
            <person name="Li H.-S."/>
            <person name="Huang Y.-H."/>
            <person name="Pang H."/>
        </authorList>
    </citation>
    <scope>NUCLEOTIDE SEQUENCE [LARGE SCALE GENOMIC DNA]</scope>
    <source>
        <strain evidence="1">SYSU_2023b</strain>
        <tissue evidence="1">Whole body</tissue>
    </source>
</reference>
<dbReference type="AlphaFoldDB" id="A0AAW1UHS5"/>
<feature type="non-terminal residue" evidence="1">
    <location>
        <position position="78"/>
    </location>
</feature>